<evidence type="ECO:0000256" key="2">
    <source>
        <dbReference type="ARBA" id="ARBA00022729"/>
    </source>
</evidence>
<dbReference type="InterPro" id="IPR002018">
    <property type="entry name" value="CarbesteraseB"/>
</dbReference>
<evidence type="ECO:0000259" key="5">
    <source>
        <dbReference type="Pfam" id="PF00135"/>
    </source>
</evidence>
<dbReference type="InterPro" id="IPR029058">
    <property type="entry name" value="AB_hydrolase_fold"/>
</dbReference>
<dbReference type="InterPro" id="IPR051093">
    <property type="entry name" value="Neuroligin/BSAL"/>
</dbReference>
<dbReference type="EC" id="3.1.1.-" evidence="4"/>
<dbReference type="Pfam" id="PF00135">
    <property type="entry name" value="COesterase"/>
    <property type="match status" value="1"/>
</dbReference>
<keyword evidence="3 4" id="KW-0378">Hydrolase</keyword>
<dbReference type="InterPro" id="IPR019826">
    <property type="entry name" value="Carboxylesterase_B_AS"/>
</dbReference>
<comment type="caution">
    <text evidence="6">The sequence shown here is derived from an EMBL/GenBank/DDBJ whole genome shotgun (WGS) entry which is preliminary data.</text>
</comment>
<dbReference type="GO" id="GO:0016787">
    <property type="term" value="F:hydrolase activity"/>
    <property type="evidence" value="ECO:0007669"/>
    <property type="project" value="UniProtKB-KW"/>
</dbReference>
<organism evidence="6 7">
    <name type="scientific">Owenia fusiformis</name>
    <name type="common">Polychaete worm</name>
    <dbReference type="NCBI Taxonomy" id="6347"/>
    <lineage>
        <taxon>Eukaryota</taxon>
        <taxon>Metazoa</taxon>
        <taxon>Spiralia</taxon>
        <taxon>Lophotrochozoa</taxon>
        <taxon>Annelida</taxon>
        <taxon>Polychaeta</taxon>
        <taxon>Sedentaria</taxon>
        <taxon>Canalipalpata</taxon>
        <taxon>Sabellida</taxon>
        <taxon>Oweniida</taxon>
        <taxon>Oweniidae</taxon>
        <taxon>Owenia</taxon>
    </lineage>
</organism>
<feature type="domain" description="Carboxylesterase type B" evidence="5">
    <location>
        <begin position="24"/>
        <end position="548"/>
    </location>
</feature>
<evidence type="ECO:0000313" key="6">
    <source>
        <dbReference type="EMBL" id="CAH1800915.1"/>
    </source>
</evidence>
<accession>A0A8S4Q6B0</accession>
<keyword evidence="7" id="KW-1185">Reference proteome</keyword>
<feature type="chain" id="PRO_5035960209" description="Carboxylic ester hydrolase" evidence="4">
    <location>
        <begin position="17"/>
        <end position="603"/>
    </location>
</feature>
<name>A0A8S4Q6B0_OWEFU</name>
<evidence type="ECO:0000256" key="4">
    <source>
        <dbReference type="RuleBase" id="RU361235"/>
    </source>
</evidence>
<dbReference type="Proteomes" id="UP000749559">
    <property type="component" value="Unassembled WGS sequence"/>
</dbReference>
<sequence length="603" mass="68993">MKSVYLVFLFTLEATASNVHVLTNTTFGRVRGHSVPTTYANKSLEVYTGIPYAAPPVGDLRWSNPQPPISWAPDILDTLAFKPACPQDLGSVRDWSFGPTWNNTDEDCLYLNIYSPKTHDPAARYPVFLWIYGGNFYYGAAEEYDGRVLAVEKDIVVVTLGYRIGVLGYLSTDDAEARGNYGQLDQVQALEWIRENIGNFRGDPNRVTVGGESSGGVATTLHLFSPLTKGLVHGVIPQSGQANSYWGIKRQHETARPYAFELGRLVGCPQQSSKALITCMRGKPYSELVQRGENDVSSPWFTSAWAPVIDGYYILEDPLELIRRGEFWKIPMITGANKEDGSDELDDTGAENGYTRSYLLSQLFEYSRKWEDHQGFVYDAFTQEYHPDPYNNVDRHRDIYIEFNTDHSYTAPAIEHSLGHCRQVNNTYFYSFEHRSINCPEPVWKGVIHGAELDYMFGIPFFKNETCPWGCHTTRWAKQTWTNQDKNFSLTMMTLWANFIKTGNPNTPEVVPNSPVWPELSVAEQRYLTINSASFEDRYHRYTKMKFWNEYVDRLNNRLFNITSRTVCPTPSTGKDFRQQLIPVLLFVLSLYMLHNFQFNVYP</sequence>
<dbReference type="InterPro" id="IPR019819">
    <property type="entry name" value="Carboxylesterase_B_CS"/>
</dbReference>
<evidence type="ECO:0000313" key="7">
    <source>
        <dbReference type="Proteomes" id="UP000749559"/>
    </source>
</evidence>
<evidence type="ECO:0000256" key="3">
    <source>
        <dbReference type="ARBA" id="ARBA00022801"/>
    </source>
</evidence>
<reference evidence="6" key="1">
    <citation type="submission" date="2022-03" db="EMBL/GenBank/DDBJ databases">
        <authorList>
            <person name="Martin C."/>
        </authorList>
    </citation>
    <scope>NUCLEOTIDE SEQUENCE</scope>
</reference>
<dbReference type="PANTHER" id="PTHR43903">
    <property type="entry name" value="NEUROLIGIN"/>
    <property type="match status" value="1"/>
</dbReference>
<protein>
    <recommendedName>
        <fullName evidence="4">Carboxylic ester hydrolase</fullName>
        <ecNumber evidence="4">3.1.1.-</ecNumber>
    </recommendedName>
</protein>
<comment type="similarity">
    <text evidence="1 4">Belongs to the type-B carboxylesterase/lipase family.</text>
</comment>
<dbReference type="AlphaFoldDB" id="A0A8S4Q6B0"/>
<dbReference type="PROSITE" id="PS00941">
    <property type="entry name" value="CARBOXYLESTERASE_B_2"/>
    <property type="match status" value="1"/>
</dbReference>
<dbReference type="SUPFAM" id="SSF53474">
    <property type="entry name" value="alpha/beta-Hydrolases"/>
    <property type="match status" value="1"/>
</dbReference>
<dbReference type="PROSITE" id="PS00122">
    <property type="entry name" value="CARBOXYLESTERASE_B_1"/>
    <property type="match status" value="1"/>
</dbReference>
<dbReference type="OrthoDB" id="3200163at2759"/>
<gene>
    <name evidence="6" type="ORF">OFUS_LOCUS24751</name>
</gene>
<proteinExistence type="inferred from homology"/>
<dbReference type="Gene3D" id="3.40.50.1820">
    <property type="entry name" value="alpha/beta hydrolase"/>
    <property type="match status" value="1"/>
</dbReference>
<keyword evidence="2 4" id="KW-0732">Signal</keyword>
<feature type="signal peptide" evidence="4">
    <location>
        <begin position="1"/>
        <end position="16"/>
    </location>
</feature>
<dbReference type="EMBL" id="CAIIXF020000012">
    <property type="protein sequence ID" value="CAH1800915.1"/>
    <property type="molecule type" value="Genomic_DNA"/>
</dbReference>
<evidence type="ECO:0000256" key="1">
    <source>
        <dbReference type="ARBA" id="ARBA00005964"/>
    </source>
</evidence>